<evidence type="ECO:0000313" key="2">
    <source>
        <dbReference type="Proteomes" id="UP000259328"/>
    </source>
</evidence>
<dbReference type="SUPFAM" id="SSF55424">
    <property type="entry name" value="FAD/NAD-linked reductases, dimerisation (C-terminal) domain"/>
    <property type="match status" value="1"/>
</dbReference>
<proteinExistence type="predicted"/>
<dbReference type="GO" id="GO:0016491">
    <property type="term" value="F:oxidoreductase activity"/>
    <property type="evidence" value="ECO:0007669"/>
    <property type="project" value="UniProtKB-KW"/>
</dbReference>
<reference evidence="2" key="1">
    <citation type="submission" date="2018-06" db="EMBL/GenBank/DDBJ databases">
        <authorList>
            <consortium name="Pathogen Informatics"/>
        </authorList>
    </citation>
    <scope>NUCLEOTIDE SEQUENCE [LARGE SCALE GENOMIC DNA]</scope>
    <source>
        <strain evidence="2">NCTC10124</strain>
    </source>
</reference>
<sequence>MLALAIQRGLTLPELALTDVFFLPHFNKPFNFVLVPVLRALGLKYKA</sequence>
<dbReference type="Gene3D" id="3.30.390.30">
    <property type="match status" value="1"/>
</dbReference>
<dbReference type="EC" id="1.6.99.3" evidence="1"/>
<keyword evidence="1" id="KW-0560">Oxidoreductase</keyword>
<gene>
    <name evidence="1" type="primary">MCYN0515_2</name>
    <name evidence="1" type="ORF">NCTC10124_01142</name>
</gene>
<dbReference type="EMBL" id="LS991953">
    <property type="protein sequence ID" value="SYV93402.1"/>
    <property type="molecule type" value="Genomic_DNA"/>
</dbReference>
<dbReference type="Proteomes" id="UP000259328">
    <property type="component" value="Chromosome"/>
</dbReference>
<evidence type="ECO:0000313" key="1">
    <source>
        <dbReference type="EMBL" id="SYV93402.1"/>
    </source>
</evidence>
<name>A0A3B0P8W0_MYCSY</name>
<accession>A0A3B0P8W0</accession>
<dbReference type="InterPro" id="IPR016156">
    <property type="entry name" value="FAD/NAD-linked_Rdtase_dimer_sf"/>
</dbReference>
<protein>
    <submittedName>
        <fullName evidence="1">NADH oxidase</fullName>
        <ecNumber evidence="1">1.6.99.3</ecNumber>
    </submittedName>
</protein>
<dbReference type="AlphaFoldDB" id="A0A3B0P8W0"/>
<organism evidence="1 2">
    <name type="scientific">Mycoplasmopsis synoviae</name>
    <name type="common">Mycoplasma synoviae</name>
    <dbReference type="NCBI Taxonomy" id="2109"/>
    <lineage>
        <taxon>Bacteria</taxon>
        <taxon>Bacillati</taxon>
        <taxon>Mycoplasmatota</taxon>
        <taxon>Mycoplasmoidales</taxon>
        <taxon>Metamycoplasmataceae</taxon>
        <taxon>Mycoplasmopsis</taxon>
    </lineage>
</organism>